<dbReference type="EMBL" id="CP058937">
    <property type="protein sequence ID" value="QLI73732.1"/>
    <property type="molecule type" value="Genomic_DNA"/>
</dbReference>
<proteinExistence type="predicted"/>
<evidence type="ECO:0000256" key="1">
    <source>
        <dbReference type="SAM" id="MobiDB-lite"/>
    </source>
</evidence>
<organism evidence="2 3">
    <name type="scientific">Metarhizium brunneum</name>
    <dbReference type="NCBI Taxonomy" id="500148"/>
    <lineage>
        <taxon>Eukaryota</taxon>
        <taxon>Fungi</taxon>
        <taxon>Dikarya</taxon>
        <taxon>Ascomycota</taxon>
        <taxon>Pezizomycotina</taxon>
        <taxon>Sordariomycetes</taxon>
        <taxon>Hypocreomycetidae</taxon>
        <taxon>Hypocreales</taxon>
        <taxon>Clavicipitaceae</taxon>
        <taxon>Metarhizium</taxon>
    </lineage>
</organism>
<reference evidence="2 3" key="1">
    <citation type="submission" date="2020-07" db="EMBL/GenBank/DDBJ databases">
        <title>Telomere length de novo assembly of all 7 chromosomes of the fungus, Metarhizium brunneum, using a novel assembly pipeline.</title>
        <authorList>
            <person name="Saud z."/>
            <person name="Kortsinoglou A."/>
            <person name="Kouvelis V.N."/>
            <person name="Butt T.M."/>
        </authorList>
    </citation>
    <scope>NUCLEOTIDE SEQUENCE [LARGE SCALE GENOMIC DNA]</scope>
    <source>
        <strain evidence="2 3">4556</strain>
    </source>
</reference>
<dbReference type="RefSeq" id="XP_065987724.1">
    <property type="nucleotide sequence ID" value="XM_066131492.1"/>
</dbReference>
<feature type="compositionally biased region" description="Polar residues" evidence="1">
    <location>
        <begin position="45"/>
        <end position="67"/>
    </location>
</feature>
<name>A0A7D5V668_9HYPO</name>
<dbReference type="KEGG" id="mbrn:90968152"/>
<protein>
    <submittedName>
        <fullName evidence="2">Uncharacterized protein</fullName>
    </submittedName>
</protein>
<dbReference type="GeneID" id="90968152"/>
<evidence type="ECO:0000313" key="2">
    <source>
        <dbReference type="EMBL" id="QLI73732.1"/>
    </source>
</evidence>
<feature type="region of interest" description="Disordered" evidence="1">
    <location>
        <begin position="45"/>
        <end position="72"/>
    </location>
</feature>
<accession>A0A7D5V668</accession>
<gene>
    <name evidence="2" type="ORF">G6M90_00g095030</name>
</gene>
<evidence type="ECO:0000313" key="3">
    <source>
        <dbReference type="Proteomes" id="UP000510686"/>
    </source>
</evidence>
<dbReference type="Proteomes" id="UP000510686">
    <property type="component" value="Chromosome 6"/>
</dbReference>
<keyword evidence="3" id="KW-1185">Reference proteome</keyword>
<dbReference type="AlphaFoldDB" id="A0A7D5V668"/>
<sequence>MKGFRDLTIDGLTPLCQEKGGCGDCRVEDAALSYDITCEIAAQNNASARPQETPKPQETKPQSTPQVSPEEARVEKMICSQFKLPEDECHPVITQCIFEQKEKPDNFNSQKDFWKAVYTCASKVLKLKGQ</sequence>